<name>K0SGL1_THAOC</name>
<feature type="compositionally biased region" description="Polar residues" evidence="1">
    <location>
        <begin position="1"/>
        <end position="12"/>
    </location>
</feature>
<dbReference type="Proteomes" id="UP000266841">
    <property type="component" value="Unassembled WGS sequence"/>
</dbReference>
<dbReference type="AlphaFoldDB" id="K0SGL1"/>
<evidence type="ECO:0000313" key="2">
    <source>
        <dbReference type="EMBL" id="EJK65278.1"/>
    </source>
</evidence>
<gene>
    <name evidence="2" type="ORF">THAOC_13879</name>
</gene>
<keyword evidence="3" id="KW-1185">Reference proteome</keyword>
<proteinExistence type="predicted"/>
<sequence>MHWPSSPDSTQGLPGVNTLRNSRIRADPVCDCTDARNGTRDDEPEVRRRVRRDLFVASRRFR</sequence>
<protein>
    <submittedName>
        <fullName evidence="2">Uncharacterized protein</fullName>
    </submittedName>
</protein>
<comment type="caution">
    <text evidence="2">The sequence shown here is derived from an EMBL/GenBank/DDBJ whole genome shotgun (WGS) entry which is preliminary data.</text>
</comment>
<feature type="non-terminal residue" evidence="2">
    <location>
        <position position="62"/>
    </location>
</feature>
<accession>K0SGL1</accession>
<feature type="region of interest" description="Disordered" evidence="1">
    <location>
        <begin position="1"/>
        <end position="21"/>
    </location>
</feature>
<dbReference type="EMBL" id="AGNL01016071">
    <property type="protein sequence ID" value="EJK65278.1"/>
    <property type="molecule type" value="Genomic_DNA"/>
</dbReference>
<evidence type="ECO:0000313" key="3">
    <source>
        <dbReference type="Proteomes" id="UP000266841"/>
    </source>
</evidence>
<reference evidence="2 3" key="1">
    <citation type="journal article" date="2012" name="Genome Biol.">
        <title>Genome and low-iron response of an oceanic diatom adapted to chronic iron limitation.</title>
        <authorList>
            <person name="Lommer M."/>
            <person name="Specht M."/>
            <person name="Roy A.S."/>
            <person name="Kraemer L."/>
            <person name="Andreson R."/>
            <person name="Gutowska M.A."/>
            <person name="Wolf J."/>
            <person name="Bergner S.V."/>
            <person name="Schilhabel M.B."/>
            <person name="Klostermeier U.C."/>
            <person name="Beiko R.G."/>
            <person name="Rosenstiel P."/>
            <person name="Hippler M."/>
            <person name="Laroche J."/>
        </authorList>
    </citation>
    <scope>NUCLEOTIDE SEQUENCE [LARGE SCALE GENOMIC DNA]</scope>
    <source>
        <strain evidence="2 3">CCMP1005</strain>
    </source>
</reference>
<organism evidence="2 3">
    <name type="scientific">Thalassiosira oceanica</name>
    <name type="common">Marine diatom</name>
    <dbReference type="NCBI Taxonomy" id="159749"/>
    <lineage>
        <taxon>Eukaryota</taxon>
        <taxon>Sar</taxon>
        <taxon>Stramenopiles</taxon>
        <taxon>Ochrophyta</taxon>
        <taxon>Bacillariophyta</taxon>
        <taxon>Coscinodiscophyceae</taxon>
        <taxon>Thalassiosirophycidae</taxon>
        <taxon>Thalassiosirales</taxon>
        <taxon>Thalassiosiraceae</taxon>
        <taxon>Thalassiosira</taxon>
    </lineage>
</organism>
<evidence type="ECO:0000256" key="1">
    <source>
        <dbReference type="SAM" id="MobiDB-lite"/>
    </source>
</evidence>